<dbReference type="EMBL" id="BKCJ011512378">
    <property type="protein sequence ID" value="GFD39174.1"/>
    <property type="molecule type" value="Genomic_DNA"/>
</dbReference>
<sequence>CRKNRASLIAVYAVVGAVPAFTLASMQQQESLREFHAAYLQAYDLGEPQSFLVLPIAMTEVPPALPYNRRDFYQISLYTGGTTELQYAGHTLRAAAALWQETPLFQLERSPVYFLDEAQL</sequence>
<organism evidence="1">
    <name type="scientific">Tanacetum cinerariifolium</name>
    <name type="common">Dalmatian daisy</name>
    <name type="synonym">Chrysanthemum cinerariifolium</name>
    <dbReference type="NCBI Taxonomy" id="118510"/>
    <lineage>
        <taxon>Eukaryota</taxon>
        <taxon>Viridiplantae</taxon>
        <taxon>Streptophyta</taxon>
        <taxon>Embryophyta</taxon>
        <taxon>Tracheophyta</taxon>
        <taxon>Spermatophyta</taxon>
        <taxon>Magnoliopsida</taxon>
        <taxon>eudicotyledons</taxon>
        <taxon>Gunneridae</taxon>
        <taxon>Pentapetalae</taxon>
        <taxon>asterids</taxon>
        <taxon>campanulids</taxon>
        <taxon>Asterales</taxon>
        <taxon>Asteraceae</taxon>
        <taxon>Asteroideae</taxon>
        <taxon>Anthemideae</taxon>
        <taxon>Anthemidinae</taxon>
        <taxon>Tanacetum</taxon>
    </lineage>
</organism>
<proteinExistence type="predicted"/>
<feature type="non-terminal residue" evidence="1">
    <location>
        <position position="120"/>
    </location>
</feature>
<protein>
    <submittedName>
        <fullName evidence="1">Uncharacterized protein</fullName>
    </submittedName>
</protein>
<comment type="caution">
    <text evidence="1">The sequence shown here is derived from an EMBL/GenBank/DDBJ whole genome shotgun (WGS) entry which is preliminary data.</text>
</comment>
<evidence type="ECO:0000313" key="1">
    <source>
        <dbReference type="EMBL" id="GFD39174.1"/>
    </source>
</evidence>
<reference evidence="1" key="1">
    <citation type="journal article" date="2019" name="Sci. Rep.">
        <title>Draft genome of Tanacetum cinerariifolium, the natural source of mosquito coil.</title>
        <authorList>
            <person name="Yamashiro T."/>
            <person name="Shiraishi A."/>
            <person name="Satake H."/>
            <person name="Nakayama K."/>
        </authorList>
    </citation>
    <scope>NUCLEOTIDE SEQUENCE</scope>
</reference>
<name>A0A699W4G9_TANCI</name>
<gene>
    <name evidence="1" type="ORF">Tci_911143</name>
</gene>
<feature type="non-terminal residue" evidence="1">
    <location>
        <position position="1"/>
    </location>
</feature>
<dbReference type="AlphaFoldDB" id="A0A699W4G9"/>
<accession>A0A699W4G9</accession>